<keyword evidence="9" id="KW-1185">Reference proteome</keyword>
<reference evidence="9" key="1">
    <citation type="journal article" date="2019" name="Int. J. Syst. Evol. Microbiol.">
        <title>The Global Catalogue of Microorganisms (GCM) 10K type strain sequencing project: providing services to taxonomists for standard genome sequencing and annotation.</title>
        <authorList>
            <consortium name="The Broad Institute Genomics Platform"/>
            <consortium name="The Broad Institute Genome Sequencing Center for Infectious Disease"/>
            <person name="Wu L."/>
            <person name="Ma J."/>
        </authorList>
    </citation>
    <scope>NUCLEOTIDE SEQUENCE [LARGE SCALE GENOMIC DNA]</scope>
    <source>
        <strain evidence="9">CCUG 49571</strain>
    </source>
</reference>
<dbReference type="PANTHER" id="PTHR30532:SF25">
    <property type="entry name" value="IRON(III) DICITRATE-BINDING PERIPLASMIC PROTEIN"/>
    <property type="match status" value="1"/>
</dbReference>
<gene>
    <name evidence="8" type="ORF">ACFO3S_25970</name>
</gene>
<evidence type="ECO:0000256" key="4">
    <source>
        <dbReference type="ARBA" id="ARBA00022729"/>
    </source>
</evidence>
<dbReference type="InterPro" id="IPR002491">
    <property type="entry name" value="ABC_transptr_periplasmic_BD"/>
</dbReference>
<protein>
    <submittedName>
        <fullName evidence="8">ABC transporter substrate-binding protein</fullName>
    </submittedName>
</protein>
<evidence type="ECO:0000259" key="7">
    <source>
        <dbReference type="PROSITE" id="PS50983"/>
    </source>
</evidence>
<dbReference type="Gene3D" id="3.40.50.1980">
    <property type="entry name" value="Nitrogenase molybdenum iron protein domain"/>
    <property type="match status" value="2"/>
</dbReference>
<evidence type="ECO:0000313" key="8">
    <source>
        <dbReference type="EMBL" id="MFC4601712.1"/>
    </source>
</evidence>
<dbReference type="InterPro" id="IPR051313">
    <property type="entry name" value="Bact_iron-sidero_bind"/>
</dbReference>
<dbReference type="SUPFAM" id="SSF53807">
    <property type="entry name" value="Helical backbone' metal receptor"/>
    <property type="match status" value="1"/>
</dbReference>
<dbReference type="EMBL" id="JBHSEP010000029">
    <property type="protein sequence ID" value="MFC4601712.1"/>
    <property type="molecule type" value="Genomic_DNA"/>
</dbReference>
<evidence type="ECO:0000256" key="2">
    <source>
        <dbReference type="ARBA" id="ARBA00008814"/>
    </source>
</evidence>
<evidence type="ECO:0000256" key="5">
    <source>
        <dbReference type="SAM" id="MobiDB-lite"/>
    </source>
</evidence>
<dbReference type="Pfam" id="PF01497">
    <property type="entry name" value="Peripla_BP_2"/>
    <property type="match status" value="1"/>
</dbReference>
<keyword evidence="4 6" id="KW-0732">Signal</keyword>
<dbReference type="PROSITE" id="PS50983">
    <property type="entry name" value="FE_B12_PBP"/>
    <property type="match status" value="1"/>
</dbReference>
<feature type="chain" id="PRO_5047421248" evidence="6">
    <location>
        <begin position="24"/>
        <end position="343"/>
    </location>
</feature>
<organism evidence="8 9">
    <name type="scientific">Cohnella hongkongensis</name>
    <dbReference type="NCBI Taxonomy" id="178337"/>
    <lineage>
        <taxon>Bacteria</taxon>
        <taxon>Bacillati</taxon>
        <taxon>Bacillota</taxon>
        <taxon>Bacilli</taxon>
        <taxon>Bacillales</taxon>
        <taxon>Paenibacillaceae</taxon>
        <taxon>Cohnella</taxon>
    </lineage>
</organism>
<feature type="domain" description="Fe/B12 periplasmic-binding" evidence="7">
    <location>
        <begin position="83"/>
        <end position="343"/>
    </location>
</feature>
<sequence length="343" mass="36796">MLFKSRKLSVIVAMISLLIVALAASACGKSGDSGASSPSSSPASASVSASPSASPDPAGSAGEETRIVRDAFGEVEVPAHPKRVVVLASSGLDNLLAVGVKPIGAPYSVSVNANFFAHLADQTDGIENTGTTDQPNLESIAKLNPDLIIGQRDTHEAVREDLSRIAPVVMTERVTGDWKGLLRDQADAVNKLEEANKLIGEFEARIAQFKTDVADKRTGETVSLIRPREDHVRIYTENSYSGAIVQEAGLARPANQQGVSGQHIAITEEQIGDMDADVIISFGRESEAAYFNEKIQTNPLWGTLSAVQNDRVYMVNWETWLSGQGIQASNLILDDLYRFFGEQ</sequence>
<comment type="similarity">
    <text evidence="2">Belongs to the bacterial solute-binding protein 8 family.</text>
</comment>
<name>A0ABV9FJ98_9BACL</name>
<feature type="region of interest" description="Disordered" evidence="5">
    <location>
        <begin position="31"/>
        <end position="63"/>
    </location>
</feature>
<comment type="caution">
    <text evidence="8">The sequence shown here is derived from an EMBL/GenBank/DDBJ whole genome shotgun (WGS) entry which is preliminary data.</text>
</comment>
<comment type="subcellular location">
    <subcellularLocation>
        <location evidence="1">Cell envelope</location>
    </subcellularLocation>
</comment>
<dbReference type="RefSeq" id="WP_378102139.1">
    <property type="nucleotide sequence ID" value="NZ_JBHSEP010000029.1"/>
</dbReference>
<dbReference type="CDD" id="cd01146">
    <property type="entry name" value="FhuD"/>
    <property type="match status" value="1"/>
</dbReference>
<dbReference type="Proteomes" id="UP001596028">
    <property type="component" value="Unassembled WGS sequence"/>
</dbReference>
<feature type="signal peptide" evidence="6">
    <location>
        <begin position="1"/>
        <end position="23"/>
    </location>
</feature>
<accession>A0ABV9FJ98</accession>
<dbReference type="PANTHER" id="PTHR30532">
    <property type="entry name" value="IRON III DICITRATE-BINDING PERIPLASMIC PROTEIN"/>
    <property type="match status" value="1"/>
</dbReference>
<evidence type="ECO:0000256" key="1">
    <source>
        <dbReference type="ARBA" id="ARBA00004196"/>
    </source>
</evidence>
<evidence type="ECO:0000256" key="3">
    <source>
        <dbReference type="ARBA" id="ARBA00022448"/>
    </source>
</evidence>
<dbReference type="PROSITE" id="PS51257">
    <property type="entry name" value="PROKAR_LIPOPROTEIN"/>
    <property type="match status" value="1"/>
</dbReference>
<evidence type="ECO:0000313" key="9">
    <source>
        <dbReference type="Proteomes" id="UP001596028"/>
    </source>
</evidence>
<evidence type="ECO:0000256" key="6">
    <source>
        <dbReference type="SAM" id="SignalP"/>
    </source>
</evidence>
<feature type="compositionally biased region" description="Low complexity" evidence="5">
    <location>
        <begin position="31"/>
        <end position="62"/>
    </location>
</feature>
<proteinExistence type="inferred from homology"/>
<keyword evidence="3" id="KW-0813">Transport</keyword>